<dbReference type="Pfam" id="PF01738">
    <property type="entry name" value="DLH"/>
    <property type="match status" value="1"/>
</dbReference>
<protein>
    <recommendedName>
        <fullName evidence="1">Dienelactone hydrolase domain-containing protein</fullName>
    </recommendedName>
</protein>
<dbReference type="GO" id="GO:0016787">
    <property type="term" value="F:hydrolase activity"/>
    <property type="evidence" value="ECO:0007669"/>
    <property type="project" value="InterPro"/>
</dbReference>
<accession>A0A1Y2CPF3</accession>
<proteinExistence type="predicted"/>
<feature type="domain" description="Dienelactone hydrolase" evidence="1">
    <location>
        <begin position="28"/>
        <end position="167"/>
    </location>
</feature>
<evidence type="ECO:0000313" key="2">
    <source>
        <dbReference type="EMBL" id="ORY48901.1"/>
    </source>
</evidence>
<name>A0A1Y2CPF3_9FUNG</name>
<dbReference type="OrthoDB" id="17560at2759"/>
<keyword evidence="3" id="KW-1185">Reference proteome</keyword>
<organism evidence="2 3">
    <name type="scientific">Rhizoclosmatium globosum</name>
    <dbReference type="NCBI Taxonomy" id="329046"/>
    <lineage>
        <taxon>Eukaryota</taxon>
        <taxon>Fungi</taxon>
        <taxon>Fungi incertae sedis</taxon>
        <taxon>Chytridiomycota</taxon>
        <taxon>Chytridiomycota incertae sedis</taxon>
        <taxon>Chytridiomycetes</taxon>
        <taxon>Chytridiales</taxon>
        <taxon>Chytriomycetaceae</taxon>
        <taxon>Rhizoclosmatium</taxon>
    </lineage>
</organism>
<dbReference type="InterPro" id="IPR029058">
    <property type="entry name" value="AB_hydrolase_fold"/>
</dbReference>
<sequence length="182" mass="19271">MSSLACCKGDIDKGTPLGTVETVAGHKTYIAKPSNLTNDVKLVVIATDIFGYTLANPRLVADKFAAKGYLCLVPDLFKGSEADPGMMTAIDNLSSEKSGFGSKLAGFGSLLYNLPGFLIKNSVDGGCKIIEEVIAATKTSYSVKKVYVQGYCWGGSIVIKLAQKQGLVMLFVQPPCATFPSK</sequence>
<dbReference type="STRING" id="329046.A0A1Y2CPF3"/>
<comment type="caution">
    <text evidence="2">The sequence shown here is derived from an EMBL/GenBank/DDBJ whole genome shotgun (WGS) entry which is preliminary data.</text>
</comment>
<dbReference type="InterPro" id="IPR002925">
    <property type="entry name" value="Dienelactn_hydro"/>
</dbReference>
<dbReference type="Proteomes" id="UP000193642">
    <property type="component" value="Unassembled WGS sequence"/>
</dbReference>
<dbReference type="Gene3D" id="3.40.50.1820">
    <property type="entry name" value="alpha/beta hydrolase"/>
    <property type="match status" value="1"/>
</dbReference>
<dbReference type="SUPFAM" id="SSF53474">
    <property type="entry name" value="alpha/beta-Hydrolases"/>
    <property type="match status" value="1"/>
</dbReference>
<dbReference type="EMBL" id="MCGO01000010">
    <property type="protein sequence ID" value="ORY48901.1"/>
    <property type="molecule type" value="Genomic_DNA"/>
</dbReference>
<dbReference type="AlphaFoldDB" id="A0A1Y2CPF3"/>
<evidence type="ECO:0000313" key="3">
    <source>
        <dbReference type="Proteomes" id="UP000193642"/>
    </source>
</evidence>
<gene>
    <name evidence="2" type="ORF">BCR33DRAFT_13328</name>
</gene>
<evidence type="ECO:0000259" key="1">
    <source>
        <dbReference type="Pfam" id="PF01738"/>
    </source>
</evidence>
<dbReference type="PANTHER" id="PTHR17630">
    <property type="entry name" value="DIENELACTONE HYDROLASE"/>
    <property type="match status" value="1"/>
</dbReference>
<reference evidence="2 3" key="1">
    <citation type="submission" date="2016-07" db="EMBL/GenBank/DDBJ databases">
        <title>Pervasive Adenine N6-methylation of Active Genes in Fungi.</title>
        <authorList>
            <consortium name="DOE Joint Genome Institute"/>
            <person name="Mondo S.J."/>
            <person name="Dannebaum R.O."/>
            <person name="Kuo R.C."/>
            <person name="Labutti K."/>
            <person name="Haridas S."/>
            <person name="Kuo A."/>
            <person name="Salamov A."/>
            <person name="Ahrendt S.R."/>
            <person name="Lipzen A."/>
            <person name="Sullivan W."/>
            <person name="Andreopoulos W.B."/>
            <person name="Clum A."/>
            <person name="Lindquist E."/>
            <person name="Daum C."/>
            <person name="Ramamoorthy G.K."/>
            <person name="Gryganskyi A."/>
            <person name="Culley D."/>
            <person name="Magnuson J.K."/>
            <person name="James T.Y."/>
            <person name="O'Malley M.A."/>
            <person name="Stajich J.E."/>
            <person name="Spatafora J.W."/>
            <person name="Visel A."/>
            <person name="Grigoriev I.V."/>
        </authorList>
    </citation>
    <scope>NUCLEOTIDE SEQUENCE [LARGE SCALE GENOMIC DNA]</scope>
    <source>
        <strain evidence="2 3">JEL800</strain>
    </source>
</reference>
<dbReference type="PANTHER" id="PTHR17630:SF44">
    <property type="entry name" value="PROTEIN AIM2"/>
    <property type="match status" value="1"/>
</dbReference>